<dbReference type="GO" id="GO:0005524">
    <property type="term" value="F:ATP binding"/>
    <property type="evidence" value="ECO:0007669"/>
    <property type="project" value="UniProtKB-KW"/>
</dbReference>
<dbReference type="Pfam" id="PF00005">
    <property type="entry name" value="ABC_tran"/>
    <property type="match status" value="1"/>
</dbReference>
<dbReference type="InterPro" id="IPR036640">
    <property type="entry name" value="ABC1_TM_sf"/>
</dbReference>
<feature type="transmembrane region" description="Helical" evidence="7">
    <location>
        <begin position="20"/>
        <end position="45"/>
    </location>
</feature>
<dbReference type="InterPro" id="IPR027417">
    <property type="entry name" value="P-loop_NTPase"/>
</dbReference>
<name>A0A838XTW6_9HYPH</name>
<comment type="subcellular location">
    <subcellularLocation>
        <location evidence="1">Cell membrane</location>
        <topology evidence="1">Multi-pass membrane protein</topology>
    </subcellularLocation>
</comment>
<keyword evidence="4" id="KW-0067">ATP-binding</keyword>
<dbReference type="InterPro" id="IPR003439">
    <property type="entry name" value="ABC_transporter-like_ATP-bd"/>
</dbReference>
<reference evidence="10 11" key="2">
    <citation type="submission" date="2020-08" db="EMBL/GenBank/DDBJ databases">
        <title>Stappia taiwanensis sp. nov., isolated from a coastal thermal spring.</title>
        <authorList>
            <person name="Kampfer P."/>
        </authorList>
    </citation>
    <scope>NUCLEOTIDE SEQUENCE [LARGE SCALE GENOMIC DNA]</scope>
    <source>
        <strain evidence="10 11">DSM 23284</strain>
    </source>
</reference>
<dbReference type="SMART" id="SM00382">
    <property type="entry name" value="AAA"/>
    <property type="match status" value="1"/>
</dbReference>
<evidence type="ECO:0000313" key="10">
    <source>
        <dbReference type="EMBL" id="MBA4613892.1"/>
    </source>
</evidence>
<dbReference type="InterPro" id="IPR010128">
    <property type="entry name" value="ATPase_T1SS_PrtD-like"/>
</dbReference>
<evidence type="ECO:0000313" key="11">
    <source>
        <dbReference type="Proteomes" id="UP000559404"/>
    </source>
</evidence>
<proteinExistence type="predicted"/>
<comment type="caution">
    <text evidence="10">The sequence shown here is derived from an EMBL/GenBank/DDBJ whole genome shotgun (WGS) entry which is preliminary data.</text>
</comment>
<organism evidence="10 11">
    <name type="scientific">Stappia taiwanensis</name>
    <dbReference type="NCBI Taxonomy" id="992267"/>
    <lineage>
        <taxon>Bacteria</taxon>
        <taxon>Pseudomonadati</taxon>
        <taxon>Pseudomonadota</taxon>
        <taxon>Alphaproteobacteria</taxon>
        <taxon>Hyphomicrobiales</taxon>
        <taxon>Stappiaceae</taxon>
        <taxon>Stappia</taxon>
    </lineage>
</organism>
<dbReference type="Gene3D" id="3.40.50.300">
    <property type="entry name" value="P-loop containing nucleotide triphosphate hydrolases"/>
    <property type="match status" value="1"/>
</dbReference>
<evidence type="ECO:0000256" key="7">
    <source>
        <dbReference type="SAM" id="Phobius"/>
    </source>
</evidence>
<evidence type="ECO:0000259" key="8">
    <source>
        <dbReference type="PROSITE" id="PS50893"/>
    </source>
</evidence>
<evidence type="ECO:0000256" key="4">
    <source>
        <dbReference type="ARBA" id="ARBA00022840"/>
    </source>
</evidence>
<dbReference type="SUPFAM" id="SSF52540">
    <property type="entry name" value="P-loop containing nucleoside triphosphate hydrolases"/>
    <property type="match status" value="1"/>
</dbReference>
<dbReference type="InterPro" id="IPR011527">
    <property type="entry name" value="ABC1_TM_dom"/>
</dbReference>
<dbReference type="NCBIfam" id="TIGR01842">
    <property type="entry name" value="type_I_sec_PrtD"/>
    <property type="match status" value="1"/>
</dbReference>
<evidence type="ECO:0000259" key="9">
    <source>
        <dbReference type="PROSITE" id="PS50929"/>
    </source>
</evidence>
<accession>A0A838XTW6</accession>
<evidence type="ECO:0000256" key="6">
    <source>
        <dbReference type="ARBA" id="ARBA00023136"/>
    </source>
</evidence>
<dbReference type="GO" id="GO:0030256">
    <property type="term" value="C:type I protein secretion system complex"/>
    <property type="evidence" value="ECO:0007669"/>
    <property type="project" value="InterPro"/>
</dbReference>
<dbReference type="GO" id="GO:0015421">
    <property type="term" value="F:ABC-type oligopeptide transporter activity"/>
    <property type="evidence" value="ECO:0007669"/>
    <property type="project" value="TreeGrafter"/>
</dbReference>
<feature type="domain" description="ABC transmembrane type-1" evidence="9">
    <location>
        <begin position="24"/>
        <end position="300"/>
    </location>
</feature>
<dbReference type="PROSITE" id="PS50929">
    <property type="entry name" value="ABC_TM1F"/>
    <property type="match status" value="1"/>
</dbReference>
<dbReference type="EMBL" id="JACEON010000028">
    <property type="protein sequence ID" value="MBA4613892.1"/>
    <property type="molecule type" value="Genomic_DNA"/>
</dbReference>
<protein>
    <submittedName>
        <fullName evidence="10">Type I secretion system permease/ATPase</fullName>
    </submittedName>
</protein>
<dbReference type="GO" id="GO:0016887">
    <property type="term" value="F:ATP hydrolysis activity"/>
    <property type="evidence" value="ECO:0007669"/>
    <property type="project" value="InterPro"/>
</dbReference>
<keyword evidence="6 7" id="KW-0472">Membrane</keyword>
<dbReference type="SUPFAM" id="SSF90123">
    <property type="entry name" value="ABC transporter transmembrane region"/>
    <property type="match status" value="1"/>
</dbReference>
<evidence type="ECO:0000256" key="2">
    <source>
        <dbReference type="ARBA" id="ARBA00022692"/>
    </source>
</evidence>
<feature type="domain" description="ABC transporter" evidence="8">
    <location>
        <begin position="331"/>
        <end position="572"/>
    </location>
</feature>
<keyword evidence="2 7" id="KW-0812">Transmembrane</keyword>
<sequence>MQPAMPPDKNGYLQALRRLYPTLAVVGLFSAAVNLLMLTGPLFMLQLYDRVMSSGSVATLQGLFLITVLAYFFLGVYDLLRNRMLSRAAYRLDKMAAPDGFDIWLRSGLTAHGTVARPLNDLATVRGFLSSPAMTGFFDMPWIPFYLTIVFFIHTWLGVLALAGAVVVTVLALANQFATKQRFAQAMGMDSAETYFTDQIHRNSNALIPLGMAHKLRGHWRTMHGAGLATGQTAGERTEIYAAFSKAFRPLLQSALLALGGYLALKQEISPGMIVATSIIAGRALAPVDQVIGQWRNVVRAREAHKRLKLSMAGSAAEVQRVELPDPEGKIFVRGLTKSAPGQAGRAERPPILQEVNFDLVPGDALGVIGPSASGKSSLARLLVGAWRADAGEIRLDSATLDQWAPEVLGRFIGYLPQTLELLAGTIRDNIVRFDPNAADEDLIAAAKLAGVHEMILKLPDGYNTHLEYGTPILSGGQTQRIGLARALYGMPKLVVLDEPNSNLDADGDEALSQAIARMREAGSTVVVMAHRPSAIAAVNKLMVLNDGRVVDFGNKSEVLRRATRPAPPSAAEAV</sequence>
<dbReference type="Gene3D" id="1.20.1560.10">
    <property type="entry name" value="ABC transporter type 1, transmembrane domain"/>
    <property type="match status" value="1"/>
</dbReference>
<keyword evidence="11" id="KW-1185">Reference proteome</keyword>
<feature type="transmembrane region" description="Helical" evidence="7">
    <location>
        <begin position="145"/>
        <end position="174"/>
    </location>
</feature>
<feature type="transmembrane region" description="Helical" evidence="7">
    <location>
        <begin position="57"/>
        <end position="77"/>
    </location>
</feature>
<dbReference type="InterPro" id="IPR003593">
    <property type="entry name" value="AAA+_ATPase"/>
</dbReference>
<dbReference type="PANTHER" id="PTHR43394:SF1">
    <property type="entry name" value="ATP-BINDING CASSETTE SUB-FAMILY B MEMBER 10, MITOCHONDRIAL"/>
    <property type="match status" value="1"/>
</dbReference>
<dbReference type="GO" id="GO:0030253">
    <property type="term" value="P:protein secretion by the type I secretion system"/>
    <property type="evidence" value="ECO:0007669"/>
    <property type="project" value="InterPro"/>
</dbReference>
<gene>
    <name evidence="10" type="ORF">H1W37_19720</name>
</gene>
<reference evidence="10 11" key="1">
    <citation type="submission" date="2020-07" db="EMBL/GenBank/DDBJ databases">
        <authorList>
            <person name="Li M."/>
        </authorList>
    </citation>
    <scope>NUCLEOTIDE SEQUENCE [LARGE SCALE GENOMIC DNA]</scope>
    <source>
        <strain evidence="10 11">DSM 23284</strain>
    </source>
</reference>
<evidence type="ECO:0000256" key="3">
    <source>
        <dbReference type="ARBA" id="ARBA00022741"/>
    </source>
</evidence>
<keyword evidence="3" id="KW-0547">Nucleotide-binding</keyword>
<dbReference type="Proteomes" id="UP000559404">
    <property type="component" value="Unassembled WGS sequence"/>
</dbReference>
<dbReference type="AlphaFoldDB" id="A0A838XTW6"/>
<dbReference type="PROSITE" id="PS50893">
    <property type="entry name" value="ABC_TRANSPORTER_2"/>
    <property type="match status" value="1"/>
</dbReference>
<dbReference type="PANTHER" id="PTHR43394">
    <property type="entry name" value="ATP-DEPENDENT PERMEASE MDL1, MITOCHONDRIAL"/>
    <property type="match status" value="1"/>
</dbReference>
<evidence type="ECO:0000256" key="5">
    <source>
        <dbReference type="ARBA" id="ARBA00022989"/>
    </source>
</evidence>
<dbReference type="GO" id="GO:0005886">
    <property type="term" value="C:plasma membrane"/>
    <property type="evidence" value="ECO:0007669"/>
    <property type="project" value="UniProtKB-SubCell"/>
</dbReference>
<dbReference type="InterPro" id="IPR039421">
    <property type="entry name" value="Type_1_exporter"/>
</dbReference>
<evidence type="ECO:0000256" key="1">
    <source>
        <dbReference type="ARBA" id="ARBA00004651"/>
    </source>
</evidence>
<keyword evidence="5 7" id="KW-1133">Transmembrane helix</keyword>